<dbReference type="GO" id="GO:0005737">
    <property type="term" value="C:cytoplasm"/>
    <property type="evidence" value="ECO:0007669"/>
    <property type="project" value="UniProtKB-SubCell"/>
</dbReference>
<dbReference type="InterPro" id="IPR003591">
    <property type="entry name" value="Leu-rich_rpt_typical-subtyp"/>
</dbReference>
<feature type="compositionally biased region" description="Gly residues" evidence="5">
    <location>
        <begin position="1689"/>
        <end position="1703"/>
    </location>
</feature>
<feature type="compositionally biased region" description="Basic and acidic residues" evidence="5">
    <location>
        <begin position="1216"/>
        <end position="1228"/>
    </location>
</feature>
<sequence>MLTSLLSRPPSVVFRAQATSRKTYVRYRAAAVAGGTHLILCGSDFDPSGFDVGDDTWAWLLPVFSKKKEAPRPEKAAPSTGTPTTAPSPRPPPLTLSISTPWMWLSTPIDGGGGGFDLAMGATSPAAIPTVTPRTSPTTTSSSTPLVAGSNEGEASLSSRLSSVLGLGAAEVRDAVLQDDAWAEAELAELEILAEALGNPSPVPPTTQASSHTATPAVIATTIAGLSNGFGNSDDDDDESGGRMVQLDIPAVQALQRALQRGGFLTRGSQGLSVDSPYAFSEGGAGVGGRRPQRQSSGRSSLSVEGGTGAGGGYYSYAPGGGVMAYFDDGVDGDGRQRRSRLLLPAPPVGRHEAALVWKLFRLARDATALRVHRGTSRRASNWGQPVELQMFPALQELRLEAVPLEHVEGLFALRLQLKSLSFENAFLPSLLALLTPPEPASGSQDTPGGQGGHAALDTAADGGVPGPSIADSGGDVNKRDGSDSTPVGARTADSDRYRLSCKRGKIQQVRSLGGVASSRKALGVSRPAKPLAEWPGMGRLQSGLGMGTPMLHWSLLESLSICKCGLRELDPSLRLLPRVRRLSMAHNRLSRVDFFQDCGSLEVLDLSHNRLTSVENIHAVLGNLRSLKLRGNLIERTSGLEKLFSLEDVNLSDNRIEDLKEAARLSTLPMLRRVWLNGNPVEAEEGKDYRVSVLSLLYQGWGGELKGAAGRVSTMFAGGSGDGSGRETGIALDGRLPSRKELVQLSQLCFPRAAEVPFPTATDSALPSSDEHGSSRDGLPSRRHAPGSVVAARGRAEGTGKRRLSATAVQPAVGSSAASASRAAPDPSPSSSPSSRRRLSVSPPASRLPPPSPCVPLRLPAAQRRRRPARRSNNGVPAAGMPGQDPLDQQARRRRRSGTRSAMIEEAAPARAGGWGGGAGGEGNNRMVSLGTASWSSAAAAEAAELSSSLSALSLGLSAVPLPSEGGQQQPLLQPRETASTAVDPEVVPEAVCDDRDTTTATAAVEGGDSSGNERRSADMGRLAPRGAAGEAWGAAELARGDGGVVPAAAAAAAAVEALPERGEGSGELHPTAEDGGRGDLAVAAAAASPSSPDDFGGQRGGENDSRQGGDASPKSANGGTEGGQSVESSGNAGVFSVGVNPAPGWDLSPGRRGRPRSGGGREVAAGRASPFFPSPSPLPSPSRSPLRLLAAARQEEGGIRPPGVDGDVSGGGDGGERGSSEAEKNGMEGGGVEGGAEVGEGNEEEAGCGGVNGEEERGTRGSSSVEDEDAEHDCGYRGDEAYAELLVAEHLELYFRQQVFSGAAPYLLYDEERDGGGQQPEDLPRAMHRHREASKTRQEKKLVAMFRETALPCVPLSLRNQRHHSHHHHHFRVTTKEKRAARSWLRASWAPSPSPTVAGGVSGSGGGVAEGLSGTKTDESSNSYHGSGLESSMENALAATGMVQQVHRRGVDGEAEGYTMGEVACVVVATESSIFFVDGGFAKDGTQFSAAPRPRVLMVLPLACLERTTIGFRLQKLEMHFDPSAVGEQEEGWSDDGHRDETVSVSVALLTRDKSRTFNLLQTLEPLSTKARRRISLPAMVVENRDEATLEAIARALPPSTIASARHSTSRSQLGQASPPAFSPAGATTPAGESKAAQLSTNIEPDLPGHETAGLFGRLGKWGEDLGPAAAGDEDCRGGGVALGSVHGGGAVMDDGNGQGGREGDGDSSEVAGAGEGADAAETHDTASWDLVGAPPSLSGTVTPLPSPTVRGRNVVETPPSVLVRSGVDVGDGGGGHEGTVVVFQLLVQRWELRPWVVVPRTLVATKEKVVVDLKGERAFDPRRQWRLQCRTRGSAEGVASAVLRLSRERVQQQRQSSSWWKL</sequence>
<evidence type="ECO:0000256" key="2">
    <source>
        <dbReference type="ARBA" id="ARBA00022490"/>
    </source>
</evidence>
<dbReference type="OrthoDB" id="430293at2759"/>
<keyword evidence="3" id="KW-0433">Leucine-rich repeat</keyword>
<feature type="compositionally biased region" description="Low complexity" evidence="5">
    <location>
        <begin position="76"/>
        <end position="85"/>
    </location>
</feature>
<feature type="compositionally biased region" description="Low complexity" evidence="5">
    <location>
        <begin position="1711"/>
        <end position="1722"/>
    </location>
</feature>
<dbReference type="PANTHER" id="PTHR15454">
    <property type="entry name" value="NISCHARIN RELATED"/>
    <property type="match status" value="1"/>
</dbReference>
<feature type="region of interest" description="Disordered" evidence="5">
    <location>
        <begin position="1606"/>
        <end position="1640"/>
    </location>
</feature>
<dbReference type="SMART" id="SM00365">
    <property type="entry name" value="LRR_SD22"/>
    <property type="match status" value="2"/>
</dbReference>
<feature type="compositionally biased region" description="Low complexity" evidence="5">
    <location>
        <begin position="1083"/>
        <end position="1094"/>
    </location>
</feature>
<feature type="compositionally biased region" description="Polar residues" evidence="5">
    <location>
        <begin position="1116"/>
        <end position="1133"/>
    </location>
</feature>
<dbReference type="Proteomes" id="UP000002630">
    <property type="component" value="Linkage Group LG03"/>
</dbReference>
<reference evidence="6 7" key="1">
    <citation type="journal article" date="2010" name="Nature">
        <title>The Ectocarpus genome and the independent evolution of multicellularity in brown algae.</title>
        <authorList>
            <person name="Cock J.M."/>
            <person name="Sterck L."/>
            <person name="Rouze P."/>
            <person name="Scornet D."/>
            <person name="Allen A.E."/>
            <person name="Amoutzias G."/>
            <person name="Anthouard V."/>
            <person name="Artiguenave F."/>
            <person name="Aury J.M."/>
            <person name="Badger J.H."/>
            <person name="Beszteri B."/>
            <person name="Billiau K."/>
            <person name="Bonnet E."/>
            <person name="Bothwell J.H."/>
            <person name="Bowler C."/>
            <person name="Boyen C."/>
            <person name="Brownlee C."/>
            <person name="Carrano C.J."/>
            <person name="Charrier B."/>
            <person name="Cho G.Y."/>
            <person name="Coelho S.M."/>
            <person name="Collen J."/>
            <person name="Corre E."/>
            <person name="Da Silva C."/>
            <person name="Delage L."/>
            <person name="Delaroque N."/>
            <person name="Dittami S.M."/>
            <person name="Doulbeau S."/>
            <person name="Elias M."/>
            <person name="Farnham G."/>
            <person name="Gachon C.M."/>
            <person name="Gschloessl B."/>
            <person name="Heesch S."/>
            <person name="Jabbari K."/>
            <person name="Jubin C."/>
            <person name="Kawai H."/>
            <person name="Kimura K."/>
            <person name="Kloareg B."/>
            <person name="Kupper F.C."/>
            <person name="Lang D."/>
            <person name="Le Bail A."/>
            <person name="Leblanc C."/>
            <person name="Lerouge P."/>
            <person name="Lohr M."/>
            <person name="Lopez P.J."/>
            <person name="Martens C."/>
            <person name="Maumus F."/>
            <person name="Michel G."/>
            <person name="Miranda-Saavedra D."/>
            <person name="Morales J."/>
            <person name="Moreau H."/>
            <person name="Motomura T."/>
            <person name="Nagasato C."/>
            <person name="Napoli C.A."/>
            <person name="Nelson D.R."/>
            <person name="Nyvall-Collen P."/>
            <person name="Peters A.F."/>
            <person name="Pommier C."/>
            <person name="Potin P."/>
            <person name="Poulain J."/>
            <person name="Quesneville H."/>
            <person name="Read B."/>
            <person name="Rensing S.A."/>
            <person name="Ritter A."/>
            <person name="Rousvoal S."/>
            <person name="Samanta M."/>
            <person name="Samson G."/>
            <person name="Schroeder D.C."/>
            <person name="Segurens B."/>
            <person name="Strittmatter M."/>
            <person name="Tonon T."/>
            <person name="Tregear J.W."/>
            <person name="Valentin K."/>
            <person name="von Dassow P."/>
            <person name="Yamagishi T."/>
            <person name="Van de Peer Y."/>
            <person name="Wincker P."/>
        </authorList>
    </citation>
    <scope>NUCLEOTIDE SEQUENCE [LARGE SCALE GENOMIC DNA]</scope>
    <source>
        <strain evidence="7">Ec32 / CCAP1310/4</strain>
    </source>
</reference>
<keyword evidence="4" id="KW-0677">Repeat</keyword>
<dbReference type="SMART" id="SM00369">
    <property type="entry name" value="LRR_TYP"/>
    <property type="match status" value="3"/>
</dbReference>
<feature type="compositionally biased region" description="Low complexity" evidence="5">
    <location>
        <begin position="1185"/>
        <end position="1194"/>
    </location>
</feature>
<feature type="compositionally biased region" description="Basic and acidic residues" evidence="5">
    <location>
        <begin position="1060"/>
        <end position="1079"/>
    </location>
</feature>
<dbReference type="EMBL" id="FN648596">
    <property type="protein sequence ID" value="CBN77518.1"/>
    <property type="molecule type" value="Genomic_DNA"/>
</dbReference>
<feature type="region of interest" description="Disordered" evidence="5">
    <location>
        <begin position="283"/>
        <end position="305"/>
    </location>
</feature>
<feature type="region of interest" description="Disordered" evidence="5">
    <location>
        <begin position="128"/>
        <end position="151"/>
    </location>
</feature>
<protein>
    <submittedName>
        <fullName evidence="6">Nischarin/ IRAS/ imidazoline receptor</fullName>
    </submittedName>
</protein>
<dbReference type="Gene3D" id="3.80.10.10">
    <property type="entry name" value="Ribonuclease Inhibitor"/>
    <property type="match status" value="1"/>
</dbReference>
<keyword evidence="2" id="KW-0963">Cytoplasm</keyword>
<dbReference type="SUPFAM" id="SSF52075">
    <property type="entry name" value="Outer arm dynein light chain 1"/>
    <property type="match status" value="1"/>
</dbReference>
<feature type="region of interest" description="Disordered" evidence="5">
    <location>
        <begin position="761"/>
        <end position="921"/>
    </location>
</feature>
<dbReference type="PROSITE" id="PS51450">
    <property type="entry name" value="LRR"/>
    <property type="match status" value="3"/>
</dbReference>
<dbReference type="InterPro" id="IPR032675">
    <property type="entry name" value="LRR_dom_sf"/>
</dbReference>
<organism evidence="6 7">
    <name type="scientific">Ectocarpus siliculosus</name>
    <name type="common">Brown alga</name>
    <name type="synonym">Conferva siliculosa</name>
    <dbReference type="NCBI Taxonomy" id="2880"/>
    <lineage>
        <taxon>Eukaryota</taxon>
        <taxon>Sar</taxon>
        <taxon>Stramenopiles</taxon>
        <taxon>Ochrophyta</taxon>
        <taxon>PX clade</taxon>
        <taxon>Phaeophyceae</taxon>
        <taxon>Ectocarpales</taxon>
        <taxon>Ectocarpaceae</taxon>
        <taxon>Ectocarpus</taxon>
    </lineage>
</organism>
<feature type="compositionally biased region" description="Polar residues" evidence="5">
    <location>
        <begin position="1606"/>
        <end position="1618"/>
    </location>
</feature>
<accession>D8LMA8</accession>
<feature type="compositionally biased region" description="Polar residues" evidence="5">
    <location>
        <begin position="1422"/>
        <end position="1431"/>
    </location>
</feature>
<feature type="region of interest" description="Disordered" evidence="5">
    <location>
        <begin position="1393"/>
        <end position="1431"/>
    </location>
</feature>
<evidence type="ECO:0000313" key="7">
    <source>
        <dbReference type="Proteomes" id="UP000002630"/>
    </source>
</evidence>
<feature type="region of interest" description="Disordered" evidence="5">
    <location>
        <begin position="438"/>
        <end position="495"/>
    </location>
</feature>
<dbReference type="Pfam" id="PF13855">
    <property type="entry name" value="LRR_8"/>
    <property type="match status" value="1"/>
</dbReference>
<evidence type="ECO:0000256" key="3">
    <source>
        <dbReference type="ARBA" id="ARBA00022614"/>
    </source>
</evidence>
<keyword evidence="7" id="KW-1185">Reference proteome</keyword>
<gene>
    <name evidence="6" type="ORF">Esi_0004_0071</name>
</gene>
<feature type="compositionally biased region" description="Pro residues" evidence="5">
    <location>
        <begin position="1174"/>
        <end position="1184"/>
    </location>
</feature>
<comment type="subcellular location">
    <subcellularLocation>
        <location evidence="1">Cytoplasm</location>
    </subcellularLocation>
</comment>
<proteinExistence type="predicted"/>
<keyword evidence="6" id="KW-0675">Receptor</keyword>
<feature type="region of interest" description="Disordered" evidence="5">
    <location>
        <begin position="69"/>
        <end position="93"/>
    </location>
</feature>
<name>D8LMA8_ECTSI</name>
<feature type="compositionally biased region" description="Low complexity" evidence="5">
    <location>
        <begin position="809"/>
        <end position="846"/>
    </location>
</feature>
<dbReference type="InParanoid" id="D8LMA8"/>
<dbReference type="EMBL" id="FN649728">
    <property type="protein sequence ID" value="CBN77518.1"/>
    <property type="molecule type" value="Genomic_DNA"/>
</dbReference>
<feature type="compositionally biased region" description="Low complexity" evidence="5">
    <location>
        <begin position="129"/>
        <end position="145"/>
    </location>
</feature>
<feature type="compositionally biased region" description="Low complexity" evidence="5">
    <location>
        <begin position="294"/>
        <end position="305"/>
    </location>
</feature>
<feature type="compositionally biased region" description="Gly residues" evidence="5">
    <location>
        <begin position="1402"/>
        <end position="1411"/>
    </location>
</feature>
<dbReference type="STRING" id="2880.D8LMA8"/>
<feature type="region of interest" description="Disordered" evidence="5">
    <location>
        <begin position="1689"/>
        <end position="1756"/>
    </location>
</feature>
<evidence type="ECO:0000256" key="5">
    <source>
        <dbReference type="SAM" id="MobiDB-lite"/>
    </source>
</evidence>
<evidence type="ECO:0000256" key="1">
    <source>
        <dbReference type="ARBA" id="ARBA00004496"/>
    </source>
</evidence>
<dbReference type="PANTHER" id="PTHR15454:SF69">
    <property type="entry name" value="SERINE_THREONINE-PROTEIN KINASE 11-INTERACTING PROTEIN"/>
    <property type="match status" value="1"/>
</dbReference>
<evidence type="ECO:0000313" key="6">
    <source>
        <dbReference type="EMBL" id="CBN77518.1"/>
    </source>
</evidence>
<feature type="region of interest" description="Disordered" evidence="5">
    <location>
        <begin position="1002"/>
        <end position="1021"/>
    </location>
</feature>
<dbReference type="InterPro" id="IPR001611">
    <property type="entry name" value="Leu-rich_rpt"/>
</dbReference>
<evidence type="ECO:0000256" key="4">
    <source>
        <dbReference type="ARBA" id="ARBA00022737"/>
    </source>
</evidence>
<dbReference type="eggNOG" id="KOG1259">
    <property type="taxonomic scope" value="Eukaryota"/>
</dbReference>
<feature type="region of interest" description="Disordered" evidence="5">
    <location>
        <begin position="1058"/>
        <end position="1274"/>
    </location>
</feature>
<feature type="compositionally biased region" description="Gly residues" evidence="5">
    <location>
        <begin position="1229"/>
        <end position="1240"/>
    </location>
</feature>